<organism evidence="1 2">
    <name type="scientific">Alligator mississippiensis</name>
    <name type="common">American alligator</name>
    <dbReference type="NCBI Taxonomy" id="8496"/>
    <lineage>
        <taxon>Eukaryota</taxon>
        <taxon>Metazoa</taxon>
        <taxon>Chordata</taxon>
        <taxon>Craniata</taxon>
        <taxon>Vertebrata</taxon>
        <taxon>Euteleostomi</taxon>
        <taxon>Archelosauria</taxon>
        <taxon>Archosauria</taxon>
        <taxon>Crocodylia</taxon>
        <taxon>Alligatoridae</taxon>
        <taxon>Alligatorinae</taxon>
        <taxon>Alligator</taxon>
    </lineage>
</organism>
<evidence type="ECO:0000313" key="2">
    <source>
        <dbReference type="Proteomes" id="UP000050525"/>
    </source>
</evidence>
<dbReference type="AlphaFoldDB" id="A0A151PD17"/>
<evidence type="ECO:0000313" key="1">
    <source>
        <dbReference type="EMBL" id="KYO46971.1"/>
    </source>
</evidence>
<dbReference type="Proteomes" id="UP000050525">
    <property type="component" value="Unassembled WGS sequence"/>
</dbReference>
<protein>
    <submittedName>
        <fullName evidence="1">Uncharacterized protein</fullName>
    </submittedName>
</protein>
<accession>A0A151PD17</accession>
<reference evidence="1 2" key="1">
    <citation type="journal article" date="2012" name="Genome Biol.">
        <title>Sequencing three crocodilian genomes to illuminate the evolution of archosaurs and amniotes.</title>
        <authorList>
            <person name="St John J.A."/>
            <person name="Braun E.L."/>
            <person name="Isberg S.R."/>
            <person name="Miles L.G."/>
            <person name="Chong A.Y."/>
            <person name="Gongora J."/>
            <person name="Dalzell P."/>
            <person name="Moran C."/>
            <person name="Bed'hom B."/>
            <person name="Abzhanov A."/>
            <person name="Burgess S.C."/>
            <person name="Cooksey A.M."/>
            <person name="Castoe T.A."/>
            <person name="Crawford N.G."/>
            <person name="Densmore L.D."/>
            <person name="Drew J.C."/>
            <person name="Edwards S.V."/>
            <person name="Faircloth B.C."/>
            <person name="Fujita M.K."/>
            <person name="Greenwold M.J."/>
            <person name="Hoffmann F.G."/>
            <person name="Howard J.M."/>
            <person name="Iguchi T."/>
            <person name="Janes D.E."/>
            <person name="Khan S.Y."/>
            <person name="Kohno S."/>
            <person name="de Koning A.J."/>
            <person name="Lance S.L."/>
            <person name="McCarthy F.M."/>
            <person name="McCormack J.E."/>
            <person name="Merchant M.E."/>
            <person name="Peterson D.G."/>
            <person name="Pollock D.D."/>
            <person name="Pourmand N."/>
            <person name="Raney B.J."/>
            <person name="Roessler K.A."/>
            <person name="Sanford J.R."/>
            <person name="Sawyer R.H."/>
            <person name="Schmidt C.J."/>
            <person name="Triplett E.W."/>
            <person name="Tuberville T.D."/>
            <person name="Venegas-Anaya M."/>
            <person name="Howard J.T."/>
            <person name="Jarvis E.D."/>
            <person name="Guillette L.J.Jr."/>
            <person name="Glenn T.C."/>
            <person name="Green R.E."/>
            <person name="Ray D.A."/>
        </authorList>
    </citation>
    <scope>NUCLEOTIDE SEQUENCE [LARGE SCALE GENOMIC DNA]</scope>
    <source>
        <strain evidence="1">KSC_2009_1</strain>
    </source>
</reference>
<comment type="caution">
    <text evidence="1">The sequence shown here is derived from an EMBL/GenBank/DDBJ whole genome shotgun (WGS) entry which is preliminary data.</text>
</comment>
<dbReference type="EMBL" id="AKHW03000487">
    <property type="protein sequence ID" value="KYO46971.1"/>
    <property type="molecule type" value="Genomic_DNA"/>
</dbReference>
<sequence length="121" mass="13953">MEFFRVILPERPHSLLRSLLDCKGHSHIKSHIRAEGNWSNGLRIQHEQRDLYWTGKREHTLFPNSPMEIAWGRSIDDFVDPSVSGPKTIFASIHLPGPFCLRRGTETHWPEFFAGVSAKSF</sequence>
<keyword evidence="2" id="KW-1185">Reference proteome</keyword>
<proteinExistence type="predicted"/>
<name>A0A151PD17_ALLMI</name>
<gene>
    <name evidence="1" type="ORF">Y1Q_0014530</name>
</gene>